<feature type="compositionally biased region" description="Basic and acidic residues" evidence="1">
    <location>
        <begin position="576"/>
        <end position="591"/>
    </location>
</feature>
<gene>
    <name evidence="4" type="ORF">SADUNF_Sadunf19G0013000</name>
</gene>
<organism evidence="4 5">
    <name type="scientific">Salix dunnii</name>
    <dbReference type="NCBI Taxonomy" id="1413687"/>
    <lineage>
        <taxon>Eukaryota</taxon>
        <taxon>Viridiplantae</taxon>
        <taxon>Streptophyta</taxon>
        <taxon>Embryophyta</taxon>
        <taxon>Tracheophyta</taxon>
        <taxon>Spermatophyta</taxon>
        <taxon>Magnoliopsida</taxon>
        <taxon>eudicotyledons</taxon>
        <taxon>Gunneridae</taxon>
        <taxon>Pentapetalae</taxon>
        <taxon>rosids</taxon>
        <taxon>fabids</taxon>
        <taxon>Malpighiales</taxon>
        <taxon>Salicaceae</taxon>
        <taxon>Saliceae</taxon>
        <taxon>Salix</taxon>
    </lineage>
</organism>
<dbReference type="Pfam" id="PF11961">
    <property type="entry name" value="DUF3475"/>
    <property type="match status" value="1"/>
</dbReference>
<feature type="domain" description="DUF668" evidence="2">
    <location>
        <begin position="379"/>
        <end position="464"/>
    </location>
</feature>
<reference evidence="4 5" key="1">
    <citation type="submission" date="2020-10" db="EMBL/GenBank/DDBJ databases">
        <title>Plant Genome Project.</title>
        <authorList>
            <person name="Zhang R.-G."/>
        </authorList>
    </citation>
    <scope>NUCLEOTIDE SEQUENCE [LARGE SCALE GENOMIC DNA]</scope>
    <source>
        <strain evidence="4">FAFU-HL-1</strain>
        <tissue evidence="4">Leaf</tissue>
    </source>
</reference>
<evidence type="ECO:0000313" key="4">
    <source>
        <dbReference type="EMBL" id="KAF9660912.1"/>
    </source>
</evidence>
<feature type="region of interest" description="Disordered" evidence="1">
    <location>
        <begin position="539"/>
        <end position="644"/>
    </location>
</feature>
<accession>A0A835J0H6</accession>
<feature type="region of interest" description="Disordered" evidence="1">
    <location>
        <begin position="1"/>
        <end position="46"/>
    </location>
</feature>
<evidence type="ECO:0000256" key="1">
    <source>
        <dbReference type="SAM" id="MobiDB-lite"/>
    </source>
</evidence>
<dbReference type="InterPro" id="IPR045021">
    <property type="entry name" value="PSI1/2/3"/>
</dbReference>
<protein>
    <recommendedName>
        <fullName evidence="6">DUF668 domain-containing protein</fullName>
    </recommendedName>
</protein>
<keyword evidence="5" id="KW-1185">Reference proteome</keyword>
<evidence type="ECO:0000313" key="5">
    <source>
        <dbReference type="Proteomes" id="UP000657918"/>
    </source>
</evidence>
<dbReference type="OrthoDB" id="2020544at2759"/>
<evidence type="ECO:0008006" key="6">
    <source>
        <dbReference type="Google" id="ProtNLM"/>
    </source>
</evidence>
<dbReference type="GO" id="GO:0045927">
    <property type="term" value="P:positive regulation of growth"/>
    <property type="evidence" value="ECO:0007669"/>
    <property type="project" value="InterPro"/>
</dbReference>
<dbReference type="Proteomes" id="UP000657918">
    <property type="component" value="Unassembled WGS sequence"/>
</dbReference>
<feature type="compositionally biased region" description="Low complexity" evidence="1">
    <location>
        <begin position="1"/>
        <end position="17"/>
    </location>
</feature>
<evidence type="ECO:0000259" key="3">
    <source>
        <dbReference type="Pfam" id="PF11961"/>
    </source>
</evidence>
<feature type="compositionally biased region" description="Polar residues" evidence="1">
    <location>
        <begin position="592"/>
        <end position="604"/>
    </location>
</feature>
<feature type="domain" description="DUF3475" evidence="3">
    <location>
        <begin position="151"/>
        <end position="207"/>
    </location>
</feature>
<feature type="compositionally biased region" description="Polar residues" evidence="1">
    <location>
        <begin position="20"/>
        <end position="43"/>
    </location>
</feature>
<dbReference type="InterPro" id="IPR021864">
    <property type="entry name" value="DUF3475"/>
</dbReference>
<comment type="caution">
    <text evidence="4">The sequence shown here is derived from an EMBL/GenBank/DDBJ whole genome shotgun (WGS) entry which is preliminary data.</text>
</comment>
<sequence>MGGICSKKSNGNNKKANPYAKTNGNDVVSNYNKPHISSTQQVKESTEKKELQVANLNQESKESFLYAKNDAGDDFYDGIPRYPSSSIKSRSVRRQAAVAKVSEVSSRLSRAGSVGLGKAVEVLDTLGSSMTNLNNHTFTSSVANKGNEIGILAFEVANTIVKGSNFMQSLSVRSVRHLKEEVLRSEGVQNLISEDMDELLRIVAADKREELKIFSGEVVRFGNRCKDPQWHNLDRYFEKISRDRNPRRQLQEVAESTMELLMILVQFTAELYHELQILDRMEQECQRREGNTAANQRGYISIPFSLPTRESLAMLKAEIKSQKKRIRNVKKKSLWSRSLEEVMEKLVDIIHFLILEIGNAFGSGDDSIQYEESVSNNPRLGPAGLSLHYANVVMQIDNLVARSSSMPPNGKDTLYQSLPPGIKSALRSKLQSFHVKDELTITEIKDTMEKTLQWLVPISTNTAKAHHGFGWVGEWASSGSEANRKTAAGAADIIRIETLHHADKEKTEAYILEQLLWLHHLVSKTKSFSSGVSIKSPAKSAIGTQGQKTNQKKKQKPPNAADLPDAVTSNAPPPVTEDRKILEDANEEKQIEGNSKSPDVNSVDTDVIEDGEPSTSNNNSTRRKSEDSAAVISVPSVPPISDIGIDKEKDLGEIDAVDVLIYKGKPGLVTVKT</sequence>
<dbReference type="PANTHER" id="PTHR31730">
    <property type="entry name" value="OS01G0873900 PROTEIN"/>
    <property type="match status" value="1"/>
</dbReference>
<name>A0A835J0H6_9ROSI</name>
<dbReference type="InterPro" id="IPR007700">
    <property type="entry name" value="DUF668"/>
</dbReference>
<dbReference type="EMBL" id="JADGMS010000019">
    <property type="protein sequence ID" value="KAF9660912.1"/>
    <property type="molecule type" value="Genomic_DNA"/>
</dbReference>
<dbReference type="AlphaFoldDB" id="A0A835J0H6"/>
<evidence type="ECO:0000259" key="2">
    <source>
        <dbReference type="Pfam" id="PF05003"/>
    </source>
</evidence>
<dbReference type="Pfam" id="PF05003">
    <property type="entry name" value="DUF668"/>
    <property type="match status" value="1"/>
</dbReference>
<dbReference type="PANTHER" id="PTHR31730:SF2">
    <property type="entry name" value="PROTEIN PSK SIMULATOR 3"/>
    <property type="match status" value="1"/>
</dbReference>
<proteinExistence type="predicted"/>